<protein>
    <submittedName>
        <fullName evidence="1">Uncharacterized protein</fullName>
    </submittedName>
</protein>
<sequence length="85" mass="9717">MAEDLYKKAKAICETNHIQEQRGPRHKQRKMEEYVVESSCGISSNLSNAELLKRNLYFPCLDRMINELGQQFIGVGTDLMKGIQA</sequence>
<evidence type="ECO:0000313" key="2">
    <source>
        <dbReference type="Proteomes" id="UP000747542"/>
    </source>
</evidence>
<comment type="caution">
    <text evidence="1">The sequence shown here is derived from an EMBL/GenBank/DDBJ whole genome shotgun (WGS) entry which is preliminary data.</text>
</comment>
<dbReference type="Proteomes" id="UP000747542">
    <property type="component" value="Unassembled WGS sequence"/>
</dbReference>
<proteinExistence type="predicted"/>
<gene>
    <name evidence="1" type="ORF">Hamer_G010031</name>
</gene>
<dbReference type="AlphaFoldDB" id="A0A8J5MMU2"/>
<evidence type="ECO:0000313" key="1">
    <source>
        <dbReference type="EMBL" id="KAG7157189.1"/>
    </source>
</evidence>
<organism evidence="1 2">
    <name type="scientific">Homarus americanus</name>
    <name type="common">American lobster</name>
    <dbReference type="NCBI Taxonomy" id="6706"/>
    <lineage>
        <taxon>Eukaryota</taxon>
        <taxon>Metazoa</taxon>
        <taxon>Ecdysozoa</taxon>
        <taxon>Arthropoda</taxon>
        <taxon>Crustacea</taxon>
        <taxon>Multicrustacea</taxon>
        <taxon>Malacostraca</taxon>
        <taxon>Eumalacostraca</taxon>
        <taxon>Eucarida</taxon>
        <taxon>Decapoda</taxon>
        <taxon>Pleocyemata</taxon>
        <taxon>Astacidea</taxon>
        <taxon>Nephropoidea</taxon>
        <taxon>Nephropidae</taxon>
        <taxon>Homarus</taxon>
    </lineage>
</organism>
<accession>A0A8J5MMU2</accession>
<keyword evidence="2" id="KW-1185">Reference proteome</keyword>
<reference evidence="1" key="1">
    <citation type="journal article" date="2021" name="Sci. Adv.">
        <title>The American lobster genome reveals insights on longevity, neural, and immune adaptations.</title>
        <authorList>
            <person name="Polinski J.M."/>
            <person name="Zimin A.V."/>
            <person name="Clark K.F."/>
            <person name="Kohn A.B."/>
            <person name="Sadowski N."/>
            <person name="Timp W."/>
            <person name="Ptitsyn A."/>
            <person name="Khanna P."/>
            <person name="Romanova D.Y."/>
            <person name="Williams P."/>
            <person name="Greenwood S.J."/>
            <person name="Moroz L.L."/>
            <person name="Walt D.R."/>
            <person name="Bodnar A.G."/>
        </authorList>
    </citation>
    <scope>NUCLEOTIDE SEQUENCE</scope>
    <source>
        <strain evidence="1">GMGI-L3</strain>
    </source>
</reference>
<dbReference type="EMBL" id="JAHLQT010037907">
    <property type="protein sequence ID" value="KAG7157189.1"/>
    <property type="molecule type" value="Genomic_DNA"/>
</dbReference>
<name>A0A8J5MMU2_HOMAM</name>